<dbReference type="RefSeq" id="WP_322856992.1">
    <property type="nucleotide sequence ID" value="NZ_JAYDCJ010000005.1"/>
</dbReference>
<organism evidence="1 2">
    <name type="scientific">Marinobacter qingdaonensis</name>
    <dbReference type="NCBI Taxonomy" id="3108486"/>
    <lineage>
        <taxon>Bacteria</taxon>
        <taxon>Pseudomonadati</taxon>
        <taxon>Pseudomonadota</taxon>
        <taxon>Gammaproteobacteria</taxon>
        <taxon>Pseudomonadales</taxon>
        <taxon>Marinobacteraceae</taxon>
        <taxon>Marinobacter</taxon>
    </lineage>
</organism>
<keyword evidence="2" id="KW-1185">Reference proteome</keyword>
<sequence length="224" mass="24156">MNNVHMASAPQGHGRSPLRFVQTLVVSVLLVVLSGCASSLSRVETWEGDPASAADAATLEAPGAIQVARVNGRTMSNFLVDDLALDYALLPGEAEVVFSYKTIWAKSGVVENDEAKVHVYTSKPQVVRFKAEPGQVYRFQFEKPTTKAEAERVTESFQASVVTAGGQPVAESAEWQPSESVSRTPIPQADAVVGDQGSALETLKSVWATASEEEKKAFLRWAFE</sequence>
<comment type="caution">
    <text evidence="1">The sequence shown here is derived from an EMBL/GenBank/DDBJ whole genome shotgun (WGS) entry which is preliminary data.</text>
</comment>
<dbReference type="InterPro" id="IPR018635">
    <property type="entry name" value="UPF0319"/>
</dbReference>
<proteinExistence type="predicted"/>
<gene>
    <name evidence="1" type="ORF">U5822_17640</name>
</gene>
<evidence type="ECO:0000313" key="2">
    <source>
        <dbReference type="Proteomes" id="UP001305746"/>
    </source>
</evidence>
<reference evidence="1 2" key="1">
    <citation type="submission" date="2023-12" db="EMBL/GenBank/DDBJ databases">
        <title>Marinobacter qingdaonensis sp. nov., isolated from the intertidal sediment of Qingdao, PR China.</title>
        <authorList>
            <person name="Li Y."/>
        </authorList>
    </citation>
    <scope>NUCLEOTIDE SEQUENCE [LARGE SCALE GENOMIC DNA]</scope>
    <source>
        <strain evidence="1 2">ASW11-75</strain>
    </source>
</reference>
<accession>A0ABU5P3D8</accession>
<name>A0ABU5P3D8_9GAMM</name>
<dbReference type="EMBL" id="JAYDCJ010000005">
    <property type="protein sequence ID" value="MEA1082492.1"/>
    <property type="molecule type" value="Genomic_DNA"/>
</dbReference>
<evidence type="ECO:0000313" key="1">
    <source>
        <dbReference type="EMBL" id="MEA1082492.1"/>
    </source>
</evidence>
<dbReference type="Pfam" id="PF09829">
    <property type="entry name" value="DUF2057"/>
    <property type="match status" value="1"/>
</dbReference>
<protein>
    <submittedName>
        <fullName evidence="1">DUF2057 family protein</fullName>
    </submittedName>
</protein>
<dbReference type="Proteomes" id="UP001305746">
    <property type="component" value="Unassembled WGS sequence"/>
</dbReference>